<dbReference type="Gene3D" id="3.30.70.360">
    <property type="match status" value="1"/>
</dbReference>
<organism evidence="3 4">
    <name type="scientific">Malacoplasma iowae DK-CPA</name>
    <dbReference type="NCBI Taxonomy" id="1394179"/>
    <lineage>
        <taxon>Bacteria</taxon>
        <taxon>Bacillati</taxon>
        <taxon>Mycoplasmatota</taxon>
        <taxon>Mycoplasmoidales</taxon>
        <taxon>Mycoplasmoidaceae</taxon>
        <taxon>Malacoplasma</taxon>
    </lineage>
</organism>
<feature type="domain" description="Peptidase M20 dimerisation" evidence="2">
    <location>
        <begin position="195"/>
        <end position="288"/>
    </location>
</feature>
<feature type="binding site" evidence="1">
    <location>
        <position position="366"/>
    </location>
    <ligand>
        <name>Mn(2+)</name>
        <dbReference type="ChEBI" id="CHEBI:29035"/>
        <label>2</label>
    </ligand>
</feature>
<dbReference type="SUPFAM" id="SSF55031">
    <property type="entry name" value="Bacterial exopeptidase dimerisation domain"/>
    <property type="match status" value="1"/>
</dbReference>
<sequence length="393" mass="44064">MSSLLKTIENQLKEWLIETRKWFHKHPELSFKEFETSKKIESLLKEWGFQIDRSFSKTSIIATLKNGNGKCLAIRSDMDALPLKEETNLEYKSINEGCMHACGHDGHMTIALGAAKYISEKRNFKGTVMFIFQAAEEIGSGAKEIINNGLFEKYNIDFIIGLHGMSNVTIGKELKEGTICFYSKNDAMMASTNIFEIIFKGRGGHGSSPEDTIDPIPSAIEFINSIYYLKNRNVPSKNRCVLSVCNISSGSASAGNIIPDYCVVKGTFRTVDEATRKLFESKIKEYAECSAKKFGLSLEFKSLGNDAVYNDFELNEKIKEITINELGNEFVNETEQVMGGEDFSFYGQKVPSVFVFISTGDKCPIHNSKYDFGNKSLTYGATYFVNTINKLLV</sequence>
<dbReference type="SUPFAM" id="SSF53187">
    <property type="entry name" value="Zn-dependent exopeptidases"/>
    <property type="match status" value="1"/>
</dbReference>
<dbReference type="InterPro" id="IPR011650">
    <property type="entry name" value="Peptidase_M20_dimer"/>
</dbReference>
<reference evidence="3 4" key="1">
    <citation type="journal article" date="2014" name="PLoS ONE">
        <title>Reduction of Hydrogen Peroxide Accumulation and Toxicity by a Catalase from Mycoplasma iowae.</title>
        <authorList>
            <person name="Pritchard R.E."/>
            <person name="Prassinos A.J."/>
            <person name="Osborne J.D."/>
            <person name="Raviv Z."/>
            <person name="Balish M.F."/>
        </authorList>
    </citation>
    <scope>NUCLEOTIDE SEQUENCE [LARGE SCALE GENOMIC DNA]</scope>
    <source>
        <strain evidence="3 4">DK-CPA</strain>
    </source>
</reference>
<feature type="binding site" evidence="1">
    <location>
        <position position="163"/>
    </location>
    <ligand>
        <name>Mn(2+)</name>
        <dbReference type="ChEBI" id="CHEBI:29035"/>
        <label>2</label>
    </ligand>
</feature>
<dbReference type="CDD" id="cd03886">
    <property type="entry name" value="M20_Acy1"/>
    <property type="match status" value="1"/>
</dbReference>
<feature type="binding site" evidence="1">
    <location>
        <position position="137"/>
    </location>
    <ligand>
        <name>Mn(2+)</name>
        <dbReference type="ChEBI" id="CHEBI:29035"/>
        <label>2</label>
    </ligand>
</feature>
<feature type="binding site" evidence="1">
    <location>
        <position position="102"/>
    </location>
    <ligand>
        <name>Mn(2+)</name>
        <dbReference type="ChEBI" id="CHEBI:29035"/>
        <label>2</label>
    </ligand>
</feature>
<evidence type="ECO:0000259" key="2">
    <source>
        <dbReference type="Pfam" id="PF07687"/>
    </source>
</evidence>
<dbReference type="PANTHER" id="PTHR11014:SF63">
    <property type="entry name" value="METALLOPEPTIDASE, PUTATIVE (AFU_ORTHOLOGUE AFUA_6G09600)-RELATED"/>
    <property type="match status" value="1"/>
</dbReference>
<dbReference type="Pfam" id="PF07687">
    <property type="entry name" value="M20_dimer"/>
    <property type="match status" value="1"/>
</dbReference>
<dbReference type="NCBIfam" id="TIGR01891">
    <property type="entry name" value="amidohydrolases"/>
    <property type="match status" value="1"/>
</dbReference>
<keyword evidence="1" id="KW-0464">Manganese</keyword>
<dbReference type="GO" id="GO:0046872">
    <property type="term" value="F:metal ion binding"/>
    <property type="evidence" value="ECO:0007669"/>
    <property type="project" value="UniProtKB-KW"/>
</dbReference>
<dbReference type="Pfam" id="PF01546">
    <property type="entry name" value="Peptidase_M20"/>
    <property type="match status" value="1"/>
</dbReference>
<evidence type="ECO:0000313" key="3">
    <source>
        <dbReference type="EMBL" id="KFB07755.1"/>
    </source>
</evidence>
<evidence type="ECO:0000313" key="4">
    <source>
        <dbReference type="Proteomes" id="UP000028523"/>
    </source>
</evidence>
<name>A0A084U469_MALIO</name>
<dbReference type="EMBL" id="AWQU01000065">
    <property type="protein sequence ID" value="KFB07755.1"/>
    <property type="molecule type" value="Genomic_DNA"/>
</dbReference>
<dbReference type="InterPro" id="IPR017439">
    <property type="entry name" value="Amidohydrolase"/>
</dbReference>
<dbReference type="Gene3D" id="3.40.630.10">
    <property type="entry name" value="Zn peptidases"/>
    <property type="match status" value="1"/>
</dbReference>
<dbReference type="InterPro" id="IPR036264">
    <property type="entry name" value="Bact_exopeptidase_dim_dom"/>
</dbReference>
<keyword evidence="1" id="KW-0479">Metal-binding</keyword>
<keyword evidence="4" id="KW-1185">Reference proteome</keyword>
<proteinExistence type="predicted"/>
<accession>A0A084U469</accession>
<dbReference type="Proteomes" id="UP000028523">
    <property type="component" value="Unassembled WGS sequence"/>
</dbReference>
<feature type="binding site" evidence="1">
    <location>
        <position position="104"/>
    </location>
    <ligand>
        <name>Mn(2+)</name>
        <dbReference type="ChEBI" id="CHEBI:29035"/>
        <label>2</label>
    </ligand>
</feature>
<comment type="caution">
    <text evidence="3">The sequence shown here is derived from an EMBL/GenBank/DDBJ whole genome shotgun (WGS) entry which is preliminary data.</text>
</comment>
<dbReference type="AlphaFoldDB" id="A0A084U469"/>
<gene>
    <name evidence="3" type="primary">abgB</name>
    <name evidence="3" type="ORF">P271_613</name>
</gene>
<dbReference type="PANTHER" id="PTHR11014">
    <property type="entry name" value="PEPTIDASE M20 FAMILY MEMBER"/>
    <property type="match status" value="1"/>
</dbReference>
<evidence type="ECO:0000256" key="1">
    <source>
        <dbReference type="PIRSR" id="PIRSR005962-1"/>
    </source>
</evidence>
<dbReference type="InterPro" id="IPR002933">
    <property type="entry name" value="Peptidase_M20"/>
</dbReference>
<dbReference type="RefSeq" id="WP_051790250.1">
    <property type="nucleotide sequence ID" value="NZ_AWQU01000065.1"/>
</dbReference>
<dbReference type="GO" id="GO:0016787">
    <property type="term" value="F:hydrolase activity"/>
    <property type="evidence" value="ECO:0007669"/>
    <property type="project" value="InterPro"/>
</dbReference>
<protein>
    <submittedName>
        <fullName evidence="3">Peptidase, M20 family, aminoacylase 1 subfamily</fullName>
    </submittedName>
</protein>
<dbReference type="PIRSF" id="PIRSF005962">
    <property type="entry name" value="Pept_M20D_amidohydro"/>
    <property type="match status" value="1"/>
</dbReference>
<comment type="cofactor">
    <cofactor evidence="1">
        <name>Mn(2+)</name>
        <dbReference type="ChEBI" id="CHEBI:29035"/>
    </cofactor>
    <text evidence="1">The Mn(2+) ion enhances activity.</text>
</comment>